<dbReference type="EC" id="2.5.1.78" evidence="3"/>
<accession>A0A382YNG2</accession>
<comment type="catalytic activity">
    <reaction evidence="6">
        <text>(2S)-2-hydroxy-3-oxobutyl phosphate + 5-amino-6-(D-ribitylamino)uracil = 6,7-dimethyl-8-(1-D-ribityl)lumazine + phosphate + 2 H2O + H(+)</text>
        <dbReference type="Rhea" id="RHEA:26152"/>
        <dbReference type="ChEBI" id="CHEBI:15377"/>
        <dbReference type="ChEBI" id="CHEBI:15378"/>
        <dbReference type="ChEBI" id="CHEBI:15934"/>
        <dbReference type="ChEBI" id="CHEBI:43474"/>
        <dbReference type="ChEBI" id="CHEBI:58201"/>
        <dbReference type="ChEBI" id="CHEBI:58830"/>
        <dbReference type="EC" id="2.5.1.78"/>
    </reaction>
</comment>
<evidence type="ECO:0000256" key="1">
    <source>
        <dbReference type="ARBA" id="ARBA00004917"/>
    </source>
</evidence>
<protein>
    <recommendedName>
        <fullName evidence="3">6,7-dimethyl-8-ribityllumazine synthase</fullName>
        <ecNumber evidence="3">2.5.1.78</ecNumber>
    </recommendedName>
</protein>
<dbReference type="PANTHER" id="PTHR21058:SF0">
    <property type="entry name" value="6,7-DIMETHYL-8-RIBITYLLUMAZINE SYNTHASE"/>
    <property type="match status" value="1"/>
</dbReference>
<dbReference type="SUPFAM" id="SSF52121">
    <property type="entry name" value="Lumazine synthase"/>
    <property type="match status" value="1"/>
</dbReference>
<dbReference type="AlphaFoldDB" id="A0A382YNG2"/>
<dbReference type="HAMAP" id="MF_00178">
    <property type="entry name" value="Lumazine_synth"/>
    <property type="match status" value="1"/>
</dbReference>
<evidence type="ECO:0000256" key="4">
    <source>
        <dbReference type="ARBA" id="ARBA00022619"/>
    </source>
</evidence>
<dbReference type="Pfam" id="PF00885">
    <property type="entry name" value="DMRL_synthase"/>
    <property type="match status" value="1"/>
</dbReference>
<dbReference type="InterPro" id="IPR036467">
    <property type="entry name" value="LS/RS_sf"/>
</dbReference>
<proteinExistence type="inferred from homology"/>
<evidence type="ECO:0000256" key="3">
    <source>
        <dbReference type="ARBA" id="ARBA00012664"/>
    </source>
</evidence>
<sequence>MAKFIEGDLNASGLKIGFVVSRFNVFITEHLLSGAIDELVKHGVDDNDIEVIRVPGAFEIPLAAKKLCSRKNDAIICLGAVIRGETPHFEYVASEAARGIASVARAADIPVMFGVLTTDNVTQATDRAGGKCGNKGAEAALAAIEMVTLCKKL</sequence>
<dbReference type="FunFam" id="3.40.50.960:FF:000001">
    <property type="entry name" value="6,7-dimethyl-8-ribityllumazine synthase"/>
    <property type="match status" value="1"/>
</dbReference>
<dbReference type="NCBIfam" id="TIGR00114">
    <property type="entry name" value="lumazine-synth"/>
    <property type="match status" value="1"/>
</dbReference>
<keyword evidence="5" id="KW-0808">Transferase</keyword>
<comment type="pathway">
    <text evidence="1">Cofactor biosynthesis; riboflavin biosynthesis; riboflavin from 2-hydroxy-3-oxobutyl phosphate and 5-amino-6-(D-ribitylamino)uracil: step 1/2.</text>
</comment>
<evidence type="ECO:0000256" key="6">
    <source>
        <dbReference type="ARBA" id="ARBA00048785"/>
    </source>
</evidence>
<dbReference type="GO" id="GO:0005829">
    <property type="term" value="C:cytosol"/>
    <property type="evidence" value="ECO:0007669"/>
    <property type="project" value="TreeGrafter"/>
</dbReference>
<evidence type="ECO:0000256" key="5">
    <source>
        <dbReference type="ARBA" id="ARBA00022679"/>
    </source>
</evidence>
<dbReference type="GO" id="GO:0009231">
    <property type="term" value="P:riboflavin biosynthetic process"/>
    <property type="evidence" value="ECO:0007669"/>
    <property type="project" value="UniProtKB-UniPathway"/>
</dbReference>
<dbReference type="CDD" id="cd09209">
    <property type="entry name" value="Lumazine_synthase-I"/>
    <property type="match status" value="1"/>
</dbReference>
<keyword evidence="4" id="KW-0686">Riboflavin biosynthesis</keyword>
<dbReference type="UniPathway" id="UPA00275">
    <property type="reaction ID" value="UER00404"/>
</dbReference>
<evidence type="ECO:0000256" key="2">
    <source>
        <dbReference type="ARBA" id="ARBA00007424"/>
    </source>
</evidence>
<comment type="similarity">
    <text evidence="2">Belongs to the DMRL synthase family.</text>
</comment>
<dbReference type="EMBL" id="UINC01176976">
    <property type="protein sequence ID" value="SVD84365.1"/>
    <property type="molecule type" value="Genomic_DNA"/>
</dbReference>
<dbReference type="NCBIfam" id="NF000812">
    <property type="entry name" value="PRK00061.1-4"/>
    <property type="match status" value="1"/>
</dbReference>
<gene>
    <name evidence="7" type="ORF">METZ01_LOCUS437219</name>
</gene>
<name>A0A382YNG2_9ZZZZ</name>
<dbReference type="GO" id="GO:0009349">
    <property type="term" value="C:riboflavin synthase complex"/>
    <property type="evidence" value="ECO:0007669"/>
    <property type="project" value="InterPro"/>
</dbReference>
<reference evidence="7" key="1">
    <citation type="submission" date="2018-05" db="EMBL/GenBank/DDBJ databases">
        <authorList>
            <person name="Lanie J.A."/>
            <person name="Ng W.-L."/>
            <person name="Kazmierczak K.M."/>
            <person name="Andrzejewski T.M."/>
            <person name="Davidsen T.M."/>
            <person name="Wayne K.J."/>
            <person name="Tettelin H."/>
            <person name="Glass J.I."/>
            <person name="Rusch D."/>
            <person name="Podicherti R."/>
            <person name="Tsui H.-C.T."/>
            <person name="Winkler M.E."/>
        </authorList>
    </citation>
    <scope>NUCLEOTIDE SEQUENCE</scope>
</reference>
<dbReference type="GO" id="GO:0000906">
    <property type="term" value="F:6,7-dimethyl-8-ribityllumazine synthase activity"/>
    <property type="evidence" value="ECO:0007669"/>
    <property type="project" value="UniProtKB-EC"/>
</dbReference>
<dbReference type="PANTHER" id="PTHR21058">
    <property type="entry name" value="6,7-DIMETHYL-8-RIBITYLLUMAZINE SYNTHASE DMRL SYNTHASE LUMAZINE SYNTHASE"/>
    <property type="match status" value="1"/>
</dbReference>
<dbReference type="InterPro" id="IPR002180">
    <property type="entry name" value="LS/RS"/>
</dbReference>
<evidence type="ECO:0000313" key="7">
    <source>
        <dbReference type="EMBL" id="SVD84365.1"/>
    </source>
</evidence>
<dbReference type="InterPro" id="IPR034964">
    <property type="entry name" value="LS"/>
</dbReference>
<organism evidence="7">
    <name type="scientific">marine metagenome</name>
    <dbReference type="NCBI Taxonomy" id="408172"/>
    <lineage>
        <taxon>unclassified sequences</taxon>
        <taxon>metagenomes</taxon>
        <taxon>ecological metagenomes</taxon>
    </lineage>
</organism>
<dbReference type="Gene3D" id="3.40.50.960">
    <property type="entry name" value="Lumazine/riboflavin synthase"/>
    <property type="match status" value="1"/>
</dbReference>